<protein>
    <submittedName>
        <fullName evidence="2">Uncharacterized protein</fullName>
    </submittedName>
</protein>
<dbReference type="Proteomes" id="UP000282423">
    <property type="component" value="Unassembled WGS sequence"/>
</dbReference>
<evidence type="ECO:0000313" key="2">
    <source>
        <dbReference type="EMBL" id="RKO69421.1"/>
    </source>
</evidence>
<dbReference type="AlphaFoldDB" id="A0A420VSV1"/>
<evidence type="ECO:0000256" key="1">
    <source>
        <dbReference type="SAM" id="Phobius"/>
    </source>
</evidence>
<gene>
    <name evidence="2" type="ORF">D7322_21920</name>
</gene>
<keyword evidence="1" id="KW-0472">Membrane</keyword>
<evidence type="ECO:0000313" key="3">
    <source>
        <dbReference type="Proteomes" id="UP000282423"/>
    </source>
</evidence>
<comment type="caution">
    <text evidence="2">The sequence shown here is derived from an EMBL/GenBank/DDBJ whole genome shotgun (WGS) entry which is preliminary data.</text>
</comment>
<keyword evidence="1" id="KW-1133">Transmembrane helix</keyword>
<feature type="transmembrane region" description="Helical" evidence="1">
    <location>
        <begin position="110"/>
        <end position="132"/>
    </location>
</feature>
<proteinExistence type="predicted"/>
<keyword evidence="3" id="KW-1185">Reference proteome</keyword>
<sequence length="140" mass="16013">MLEARGKVMVSSQIDSSSSHLEVGQSYVRNLKQSEDLMQIEGAEIEISPDGIVRIGKGKVNKKRTLYADSSNVFRKSISGQSQLVIENLLRKDEKLKSAERTTRRTERPMVTSMLFFITGLLVLASLMLWWLRRKIWRKG</sequence>
<reference evidence="2 3" key="1">
    <citation type="submission" date="2018-10" db="EMBL/GenBank/DDBJ databases">
        <title>Sphingobacterium sp. M05W1-28.</title>
        <authorList>
            <person name="Cai H."/>
        </authorList>
    </citation>
    <scope>NUCLEOTIDE SEQUENCE [LARGE SCALE GENOMIC DNA]</scope>
    <source>
        <strain evidence="2 3">M05W1-28</strain>
    </source>
</reference>
<organism evidence="2 3">
    <name type="scientific">Sphingobacterium puteale</name>
    <dbReference type="NCBI Taxonomy" id="2420510"/>
    <lineage>
        <taxon>Bacteria</taxon>
        <taxon>Pseudomonadati</taxon>
        <taxon>Bacteroidota</taxon>
        <taxon>Sphingobacteriia</taxon>
        <taxon>Sphingobacteriales</taxon>
        <taxon>Sphingobacteriaceae</taxon>
        <taxon>Sphingobacterium</taxon>
    </lineage>
</organism>
<accession>A0A420VSV1</accession>
<dbReference type="EMBL" id="RBWS01000019">
    <property type="protein sequence ID" value="RKO69421.1"/>
    <property type="molecule type" value="Genomic_DNA"/>
</dbReference>
<name>A0A420VSV1_9SPHI</name>
<keyword evidence="1" id="KW-0812">Transmembrane</keyword>